<comment type="caution">
    <text evidence="2">The sequence shown here is derived from an EMBL/GenBank/DDBJ whole genome shotgun (WGS) entry which is preliminary data.</text>
</comment>
<dbReference type="Gene3D" id="3.90.1690.10">
    <property type="entry name" value="phage-related protein like domain"/>
    <property type="match status" value="1"/>
</dbReference>
<evidence type="ECO:0008006" key="4">
    <source>
        <dbReference type="Google" id="ProtNLM"/>
    </source>
</evidence>
<gene>
    <name evidence="2" type="ORF">BS297_01025</name>
</gene>
<dbReference type="OrthoDB" id="4378092at2"/>
<dbReference type="Proteomes" id="UP000325576">
    <property type="component" value="Unassembled WGS sequence"/>
</dbReference>
<dbReference type="InterPro" id="IPR053738">
    <property type="entry name" value="Lambda_capsid_assembly"/>
</dbReference>
<sequence length="310" mass="35024">MANQPTYIDTQLTGVANAWFNQQEDFVANKLFPTVQVKKPTFLVGEYGKENLQMPDNSLRTGDSKSKSVNFSRKFVPGQPLNEHSLSDSVYKDDYDQTDDPFEPESDTTENILSVMELIDEKAMTDMVTNTSIVTNNTTLSGQSQWSDLEHSNPVKDITAAVNSALFVDFNTLVLGRNDYNVLINHPEIRDYLKWTKSGPVGYQDLLGVFAPFGFKQILIGKAKANLGKEGLADDIQRLWSGDVLLAYVTDRPGRKQINGGYKFQLENSREVTKEYINNPPKTEIVVRDYYNYQLLLPEAYYLIKNAFAS</sequence>
<feature type="region of interest" description="Disordered" evidence="1">
    <location>
        <begin position="52"/>
        <end position="88"/>
    </location>
</feature>
<proteinExistence type="predicted"/>
<evidence type="ECO:0000313" key="2">
    <source>
        <dbReference type="EMBL" id="KAB2587292.1"/>
    </source>
</evidence>
<name>A0A1Q4K777_RHOER</name>
<evidence type="ECO:0000256" key="1">
    <source>
        <dbReference type="SAM" id="MobiDB-lite"/>
    </source>
</evidence>
<dbReference type="AlphaFoldDB" id="A0A1Q4K777"/>
<feature type="compositionally biased region" description="Polar residues" evidence="1">
    <location>
        <begin position="54"/>
        <end position="71"/>
    </location>
</feature>
<organism evidence="2 3">
    <name type="scientific">Rhodococcus erythropolis</name>
    <name type="common">Arthrobacter picolinophilus</name>
    <dbReference type="NCBI Taxonomy" id="1833"/>
    <lineage>
        <taxon>Bacteria</taxon>
        <taxon>Bacillati</taxon>
        <taxon>Actinomycetota</taxon>
        <taxon>Actinomycetes</taxon>
        <taxon>Mycobacteriales</taxon>
        <taxon>Nocardiaceae</taxon>
        <taxon>Rhodococcus</taxon>
        <taxon>Rhodococcus erythropolis group</taxon>
    </lineage>
</organism>
<protein>
    <recommendedName>
        <fullName evidence="4">Phage major capsid protein</fullName>
    </recommendedName>
</protein>
<evidence type="ECO:0000313" key="3">
    <source>
        <dbReference type="Proteomes" id="UP000325576"/>
    </source>
</evidence>
<dbReference type="EMBL" id="MRBO01000021">
    <property type="protein sequence ID" value="KAB2587292.1"/>
    <property type="molecule type" value="Genomic_DNA"/>
</dbReference>
<reference evidence="2 3" key="1">
    <citation type="journal article" date="2017" name="Poromechanics V (2013)">
        <title>Genomic Characterization of the Arsenic-Tolerant Actinobacterium, &lt;i&gt;Rhodococcus erythropolis&lt;/i&gt; S43.</title>
        <authorList>
            <person name="Retamal-Morales G."/>
            <person name="Mehnert M."/>
            <person name="Schwabe R."/>
            <person name="Tischler D."/>
            <person name="Schloemann M."/>
            <person name="Levican G.J."/>
        </authorList>
    </citation>
    <scope>NUCLEOTIDE SEQUENCE [LARGE SCALE GENOMIC DNA]</scope>
    <source>
        <strain evidence="2 3">S43</strain>
    </source>
</reference>
<accession>A0A1Q4K777</accession>